<name>A0ABD3R9X6_9STRA</name>
<dbReference type="Proteomes" id="UP001530377">
    <property type="component" value="Unassembled WGS sequence"/>
</dbReference>
<evidence type="ECO:0000313" key="1">
    <source>
        <dbReference type="EMBL" id="KAL3809182.1"/>
    </source>
</evidence>
<keyword evidence="2" id="KW-1185">Reference proteome</keyword>
<proteinExistence type="predicted"/>
<comment type="caution">
    <text evidence="1">The sequence shown here is derived from an EMBL/GenBank/DDBJ whole genome shotgun (WGS) entry which is preliminary data.</text>
</comment>
<evidence type="ECO:0000313" key="2">
    <source>
        <dbReference type="Proteomes" id="UP001530377"/>
    </source>
</evidence>
<organism evidence="1 2">
    <name type="scientific">Cyclostephanos tholiformis</name>
    <dbReference type="NCBI Taxonomy" id="382380"/>
    <lineage>
        <taxon>Eukaryota</taxon>
        <taxon>Sar</taxon>
        <taxon>Stramenopiles</taxon>
        <taxon>Ochrophyta</taxon>
        <taxon>Bacillariophyta</taxon>
        <taxon>Coscinodiscophyceae</taxon>
        <taxon>Thalassiosirophycidae</taxon>
        <taxon>Stephanodiscales</taxon>
        <taxon>Stephanodiscaceae</taxon>
        <taxon>Cyclostephanos</taxon>
    </lineage>
</organism>
<sequence length="72" mass="7848">MPHPIIARHGLYDSGCSSLRQLNGPGTSDPRRYSTDLFRGLCQTDVVGRLSHDYARGTAIDLARASEDDESA</sequence>
<reference evidence="1 2" key="1">
    <citation type="submission" date="2024-10" db="EMBL/GenBank/DDBJ databases">
        <title>Updated reference genomes for cyclostephanoid diatoms.</title>
        <authorList>
            <person name="Roberts W.R."/>
            <person name="Alverson A.J."/>
        </authorList>
    </citation>
    <scope>NUCLEOTIDE SEQUENCE [LARGE SCALE GENOMIC DNA]</scope>
    <source>
        <strain evidence="1 2">AJA228-03</strain>
    </source>
</reference>
<dbReference type="AlphaFoldDB" id="A0ABD3R9X6"/>
<protein>
    <submittedName>
        <fullName evidence="1">Uncharacterized protein</fullName>
    </submittedName>
</protein>
<dbReference type="EMBL" id="JALLPB020000432">
    <property type="protein sequence ID" value="KAL3809182.1"/>
    <property type="molecule type" value="Genomic_DNA"/>
</dbReference>
<gene>
    <name evidence="1" type="ORF">ACHAXA_004799</name>
</gene>
<accession>A0ABD3R9X6</accession>